<accession>A0AAE6P213</accession>
<protein>
    <submittedName>
        <fullName evidence="1">DUF2252 domain-containing protein</fullName>
    </submittedName>
</protein>
<dbReference type="AlphaFoldDB" id="A0AAE6P213"/>
<dbReference type="InterPro" id="IPR018721">
    <property type="entry name" value="DUF2252"/>
</dbReference>
<organism evidence="1 2">
    <name type="scientific">Fructilactobacillus fructivorans</name>
    <dbReference type="NCBI Taxonomy" id="1614"/>
    <lineage>
        <taxon>Bacteria</taxon>
        <taxon>Bacillati</taxon>
        <taxon>Bacillota</taxon>
        <taxon>Bacilli</taxon>
        <taxon>Lactobacillales</taxon>
        <taxon>Lactobacillaceae</taxon>
        <taxon>Fructilactobacillus</taxon>
    </lineage>
</organism>
<dbReference type="KEGG" id="lfv:LF543_01815"/>
<reference evidence="1 2" key="1">
    <citation type="submission" date="2019-10" db="EMBL/GenBank/DDBJ databases">
        <title>Genome sequencing of Lactobacillus fructivorans.</title>
        <authorList>
            <person name="Kim K."/>
        </authorList>
    </citation>
    <scope>NUCLEOTIDE SEQUENCE [LARGE SCALE GENOMIC DNA]</scope>
    <source>
        <strain evidence="1 2">LF543</strain>
    </source>
</reference>
<dbReference type="Pfam" id="PF10009">
    <property type="entry name" value="DUF2252"/>
    <property type="match status" value="1"/>
</dbReference>
<dbReference type="PANTHER" id="PTHR39441:SF1">
    <property type="entry name" value="DUF2252 DOMAIN-CONTAINING PROTEIN"/>
    <property type="match status" value="1"/>
</dbReference>
<evidence type="ECO:0000313" key="1">
    <source>
        <dbReference type="EMBL" id="QFX93309.1"/>
    </source>
</evidence>
<evidence type="ECO:0000313" key="2">
    <source>
        <dbReference type="Proteomes" id="UP000327194"/>
    </source>
</evidence>
<name>A0AAE6P213_9LACO</name>
<sequence length="442" mass="50710">MNDDQLIHAGEKMSNDANMEAMRNFKAKKRDIKPILTERDSLLLSGLLGLKRERMAKNPFSFYRGSVELMNHDLERIPMSDINLLIAGDAHLGNFGFYGSPEHQLLFDLNDFDESHVGHFEDDLLRFMVSALLVAKQQGFDIENEVNPFLRDVLDTYRSALVRMTEIPAMDKLTLPNSIRNISKIFGTLKDGEKHFKKSFQKITAKSINKALRSTSDYAVEKYTTVLSNGERRFIDNEPVTVHIGKKDYQKISDGLDRYYNHTKSDIRFFLSNFQIVDIVRHSVGVGSVGTLCFLVLLEDANNNYLVLQIKQALPIYKNNVIGMNKNDSLGENIVDCQLILQTASDPFLGWFNTQDKSYYVRQFKDMKGSVNLNKLDLDAFKDYVLVCVILLARAHSQSPTFPMIIGYLKNSDKVKKSFIEFANEYMKQVEMDYHTFIKDLK</sequence>
<dbReference type="PANTHER" id="PTHR39441">
    <property type="entry name" value="DUF2252 DOMAIN-CONTAINING PROTEIN"/>
    <property type="match status" value="1"/>
</dbReference>
<gene>
    <name evidence="1" type="ORF">LF543_01815</name>
</gene>
<dbReference type="Proteomes" id="UP000327194">
    <property type="component" value="Chromosome"/>
</dbReference>
<proteinExistence type="predicted"/>
<dbReference type="EMBL" id="CP045562">
    <property type="protein sequence ID" value="QFX93309.1"/>
    <property type="molecule type" value="Genomic_DNA"/>
</dbReference>